<reference evidence="2" key="1">
    <citation type="journal article" date="2021" name="PeerJ">
        <title>Extensive microbial diversity within the chicken gut microbiome revealed by metagenomics and culture.</title>
        <authorList>
            <person name="Gilroy R."/>
            <person name="Ravi A."/>
            <person name="Getino M."/>
            <person name="Pursley I."/>
            <person name="Horton D.L."/>
            <person name="Alikhan N.F."/>
            <person name="Baker D."/>
            <person name="Gharbi K."/>
            <person name="Hall N."/>
            <person name="Watson M."/>
            <person name="Adriaenssens E.M."/>
            <person name="Foster-Nyarko E."/>
            <person name="Jarju S."/>
            <person name="Secka A."/>
            <person name="Antonio M."/>
            <person name="Oren A."/>
            <person name="Chaudhuri R.R."/>
            <person name="La Ragione R."/>
            <person name="Hildebrand F."/>
            <person name="Pallen M.J."/>
        </authorList>
    </citation>
    <scope>NUCLEOTIDE SEQUENCE</scope>
    <source>
        <strain evidence="2">ChiHjej13B12-24818</strain>
    </source>
</reference>
<dbReference type="PANTHER" id="PTHR47738:SF3">
    <property type="entry name" value="PHOSPHOTRANSFERASE SYSTEM MANNITOL_FRUCTOSE-SPECIFIC IIA DOMAIN CONTAINING PROTEIN"/>
    <property type="match status" value="1"/>
</dbReference>
<sequence>MNSDPHSGASVPPGGPALGISVVIAGLDVADGEDALRSVAGRLLDQAAVTVDFPEALRRREQRFPTGLPTPIPTAIPHADPEHVLTPGLALATFVRPVPFGEMGGDGGTVGVRLMAMPLLADASAHLAALQRLMALLRDQSAVQDLIDAPDEQQLRERATHHLTVPTPNSPGQDVQ</sequence>
<accession>A0A9D2LAM4</accession>
<dbReference type="PROSITE" id="PS51094">
    <property type="entry name" value="PTS_EIIA_TYPE_2"/>
    <property type="match status" value="1"/>
</dbReference>
<dbReference type="Gene3D" id="3.40.930.10">
    <property type="entry name" value="Mannitol-specific EII, Chain A"/>
    <property type="match status" value="1"/>
</dbReference>
<dbReference type="InterPro" id="IPR002178">
    <property type="entry name" value="PTS_EIIA_type-2_dom"/>
</dbReference>
<evidence type="ECO:0000313" key="2">
    <source>
        <dbReference type="EMBL" id="HJB09084.1"/>
    </source>
</evidence>
<evidence type="ECO:0000313" key="3">
    <source>
        <dbReference type="Proteomes" id="UP000823823"/>
    </source>
</evidence>
<dbReference type="EMBL" id="DWZH01000007">
    <property type="protein sequence ID" value="HJB09084.1"/>
    <property type="molecule type" value="Genomic_DNA"/>
</dbReference>
<dbReference type="PANTHER" id="PTHR47738">
    <property type="entry name" value="PTS SYSTEM FRUCTOSE-LIKE EIIA COMPONENT-RELATED"/>
    <property type="match status" value="1"/>
</dbReference>
<organism evidence="2 3">
    <name type="scientific">Candidatus Brachybacterium merdavium</name>
    <dbReference type="NCBI Taxonomy" id="2838513"/>
    <lineage>
        <taxon>Bacteria</taxon>
        <taxon>Bacillati</taxon>
        <taxon>Actinomycetota</taxon>
        <taxon>Actinomycetes</taxon>
        <taxon>Micrococcales</taxon>
        <taxon>Dermabacteraceae</taxon>
        <taxon>Brachybacterium</taxon>
    </lineage>
</organism>
<evidence type="ECO:0000259" key="1">
    <source>
        <dbReference type="PROSITE" id="PS51094"/>
    </source>
</evidence>
<gene>
    <name evidence="2" type="ORF">H9786_00920</name>
</gene>
<proteinExistence type="predicted"/>
<dbReference type="InterPro" id="IPR051541">
    <property type="entry name" value="PTS_SugarTrans_NitroReg"/>
</dbReference>
<keyword evidence="2" id="KW-0762">Sugar transport</keyword>
<keyword evidence="2" id="KW-0813">Transport</keyword>
<protein>
    <submittedName>
        <fullName evidence="2">PTS sugar transporter subunit IIA</fullName>
    </submittedName>
</protein>
<dbReference type="Proteomes" id="UP000823823">
    <property type="component" value="Unassembled WGS sequence"/>
</dbReference>
<feature type="domain" description="PTS EIIA type-2" evidence="1">
    <location>
        <begin position="16"/>
        <end position="162"/>
    </location>
</feature>
<dbReference type="AlphaFoldDB" id="A0A9D2LAM4"/>
<dbReference type="SUPFAM" id="SSF55804">
    <property type="entry name" value="Phoshotransferase/anion transport protein"/>
    <property type="match status" value="1"/>
</dbReference>
<comment type="caution">
    <text evidence="2">The sequence shown here is derived from an EMBL/GenBank/DDBJ whole genome shotgun (WGS) entry which is preliminary data.</text>
</comment>
<name>A0A9D2LAM4_9MICO</name>
<reference evidence="2" key="2">
    <citation type="submission" date="2021-04" db="EMBL/GenBank/DDBJ databases">
        <authorList>
            <person name="Gilroy R."/>
        </authorList>
    </citation>
    <scope>NUCLEOTIDE SEQUENCE</scope>
    <source>
        <strain evidence="2">ChiHjej13B12-24818</strain>
    </source>
</reference>
<dbReference type="CDD" id="cd00211">
    <property type="entry name" value="PTS_IIA_fru"/>
    <property type="match status" value="1"/>
</dbReference>
<dbReference type="Pfam" id="PF00359">
    <property type="entry name" value="PTS_EIIA_2"/>
    <property type="match status" value="1"/>
</dbReference>
<dbReference type="InterPro" id="IPR016152">
    <property type="entry name" value="PTrfase/Anion_transptr"/>
</dbReference>